<evidence type="ECO:0000313" key="1">
    <source>
        <dbReference type="EMBL" id="GIH29733.1"/>
    </source>
</evidence>
<comment type="caution">
    <text evidence="1">The sequence shown here is derived from an EMBL/GenBank/DDBJ whole genome shotgun (WGS) entry which is preliminary data.</text>
</comment>
<organism evidence="1 2">
    <name type="scientific">Acrocarpospora phusangensis</name>
    <dbReference type="NCBI Taxonomy" id="1070424"/>
    <lineage>
        <taxon>Bacteria</taxon>
        <taxon>Bacillati</taxon>
        <taxon>Actinomycetota</taxon>
        <taxon>Actinomycetes</taxon>
        <taxon>Streptosporangiales</taxon>
        <taxon>Streptosporangiaceae</taxon>
        <taxon>Acrocarpospora</taxon>
    </lineage>
</organism>
<name>A0A919UTG4_9ACTN</name>
<dbReference type="AlphaFoldDB" id="A0A919UTG4"/>
<keyword evidence="2" id="KW-1185">Reference proteome</keyword>
<accession>A0A919UTG4</accession>
<dbReference type="Proteomes" id="UP000640052">
    <property type="component" value="Unassembled WGS sequence"/>
</dbReference>
<reference evidence="1" key="1">
    <citation type="submission" date="2021-01" db="EMBL/GenBank/DDBJ databases">
        <title>Whole genome shotgun sequence of Acrocarpospora phusangensis NBRC 108782.</title>
        <authorList>
            <person name="Komaki H."/>
            <person name="Tamura T."/>
        </authorList>
    </citation>
    <scope>NUCLEOTIDE SEQUENCE</scope>
    <source>
        <strain evidence="1">NBRC 108782</strain>
    </source>
</reference>
<evidence type="ECO:0000313" key="2">
    <source>
        <dbReference type="Proteomes" id="UP000640052"/>
    </source>
</evidence>
<protein>
    <submittedName>
        <fullName evidence="1">Uncharacterized protein</fullName>
    </submittedName>
</protein>
<proteinExistence type="predicted"/>
<dbReference type="EMBL" id="BOOA01000155">
    <property type="protein sequence ID" value="GIH29733.1"/>
    <property type="molecule type" value="Genomic_DNA"/>
</dbReference>
<sequence length="112" mass="11458">MPLKSPVTDFASPKGAKVPPPVRLRFPLTKAAVSAVSAMLPLESSRSQARVAGAAGVGQCGGCGAERVGPPQVDWCAGCVLLCDAGREDADVAPCSAPRNLMSTRTLVLTCH</sequence>
<gene>
    <name evidence="1" type="ORF">Aph01nite_80430</name>
</gene>